<keyword evidence="3" id="KW-0808">Transferase</keyword>
<evidence type="ECO:0000256" key="8">
    <source>
        <dbReference type="SAM" id="SignalP"/>
    </source>
</evidence>
<dbReference type="GO" id="GO:0018104">
    <property type="term" value="P:peptidoglycan-protein cross-linking"/>
    <property type="evidence" value="ECO:0007669"/>
    <property type="project" value="TreeGrafter"/>
</dbReference>
<comment type="similarity">
    <text evidence="2">Belongs to the YkuD family.</text>
</comment>
<evidence type="ECO:0000256" key="4">
    <source>
        <dbReference type="ARBA" id="ARBA00022960"/>
    </source>
</evidence>
<evidence type="ECO:0000313" key="10">
    <source>
        <dbReference type="EMBL" id="PWV98962.1"/>
    </source>
</evidence>
<dbReference type="GO" id="GO:0005576">
    <property type="term" value="C:extracellular region"/>
    <property type="evidence" value="ECO:0007669"/>
    <property type="project" value="TreeGrafter"/>
</dbReference>
<proteinExistence type="inferred from homology"/>
<dbReference type="InterPro" id="IPR005490">
    <property type="entry name" value="LD_TPept_cat_dom"/>
</dbReference>
<evidence type="ECO:0000256" key="6">
    <source>
        <dbReference type="ARBA" id="ARBA00023316"/>
    </source>
</evidence>
<dbReference type="OrthoDB" id="463216at2"/>
<evidence type="ECO:0000313" key="11">
    <source>
        <dbReference type="Proteomes" id="UP000246352"/>
    </source>
</evidence>
<feature type="domain" description="L,D-TPase catalytic" evidence="9">
    <location>
        <begin position="27"/>
        <end position="142"/>
    </location>
</feature>
<keyword evidence="6 7" id="KW-0961">Cell wall biogenesis/degradation</keyword>
<protein>
    <submittedName>
        <fullName evidence="10">L,D-transpeptidase-like protein</fullName>
    </submittedName>
</protein>
<dbReference type="CDD" id="cd16913">
    <property type="entry name" value="YkuD_like"/>
    <property type="match status" value="1"/>
</dbReference>
<evidence type="ECO:0000256" key="5">
    <source>
        <dbReference type="ARBA" id="ARBA00022984"/>
    </source>
</evidence>
<accession>A0A317PHA2</accession>
<keyword evidence="5 7" id="KW-0573">Peptidoglycan synthesis</keyword>
<feature type="active site" description="Nucleophile" evidence="7">
    <location>
        <position position="114"/>
    </location>
</feature>
<feature type="chain" id="PRO_5016359795" evidence="8">
    <location>
        <begin position="25"/>
        <end position="143"/>
    </location>
</feature>
<dbReference type="Pfam" id="PF03734">
    <property type="entry name" value="YkuD"/>
    <property type="match status" value="1"/>
</dbReference>
<evidence type="ECO:0000256" key="3">
    <source>
        <dbReference type="ARBA" id="ARBA00022679"/>
    </source>
</evidence>
<reference evidence="10 11" key="1">
    <citation type="submission" date="2018-05" db="EMBL/GenBank/DDBJ databases">
        <title>Genomic Encyclopedia of Type Strains, Phase IV (KMG-IV): sequencing the most valuable type-strain genomes for metagenomic binning, comparative biology and taxonomic classification.</title>
        <authorList>
            <person name="Goeker M."/>
        </authorList>
    </citation>
    <scope>NUCLEOTIDE SEQUENCE [LARGE SCALE GENOMIC DNA]</scope>
    <source>
        <strain evidence="10 11">DSM 16791</strain>
    </source>
</reference>
<dbReference type="InterPro" id="IPR038063">
    <property type="entry name" value="Transpep_catalytic_dom"/>
</dbReference>
<feature type="active site" description="Proton donor/acceptor" evidence="7">
    <location>
        <position position="98"/>
    </location>
</feature>
<keyword evidence="11" id="KW-1185">Reference proteome</keyword>
<keyword evidence="4 7" id="KW-0133">Cell shape</keyword>
<dbReference type="GO" id="GO:0016740">
    <property type="term" value="F:transferase activity"/>
    <property type="evidence" value="ECO:0007669"/>
    <property type="project" value="UniProtKB-KW"/>
</dbReference>
<keyword evidence="8" id="KW-0732">Signal</keyword>
<dbReference type="AlphaFoldDB" id="A0A317PHA2"/>
<dbReference type="PANTHER" id="PTHR30582">
    <property type="entry name" value="L,D-TRANSPEPTIDASE"/>
    <property type="match status" value="1"/>
</dbReference>
<comment type="pathway">
    <text evidence="1 7">Cell wall biogenesis; peptidoglycan biosynthesis.</text>
</comment>
<evidence type="ECO:0000256" key="7">
    <source>
        <dbReference type="PROSITE-ProRule" id="PRU01373"/>
    </source>
</evidence>
<organism evidence="10 11">
    <name type="scientific">Hoeflea marina</name>
    <dbReference type="NCBI Taxonomy" id="274592"/>
    <lineage>
        <taxon>Bacteria</taxon>
        <taxon>Pseudomonadati</taxon>
        <taxon>Pseudomonadota</taxon>
        <taxon>Alphaproteobacteria</taxon>
        <taxon>Hyphomicrobiales</taxon>
        <taxon>Rhizobiaceae</taxon>
        <taxon>Hoeflea</taxon>
    </lineage>
</organism>
<dbReference type="PANTHER" id="PTHR30582:SF2">
    <property type="entry name" value="L,D-TRANSPEPTIDASE YCIB-RELATED"/>
    <property type="match status" value="1"/>
</dbReference>
<dbReference type="InterPro" id="IPR050979">
    <property type="entry name" value="LD-transpeptidase"/>
</dbReference>
<evidence type="ECO:0000259" key="9">
    <source>
        <dbReference type="PROSITE" id="PS52029"/>
    </source>
</evidence>
<dbReference type="PROSITE" id="PS52029">
    <property type="entry name" value="LD_TPASE"/>
    <property type="match status" value="1"/>
</dbReference>
<dbReference type="RefSeq" id="WP_110033122.1">
    <property type="nucleotide sequence ID" value="NZ_QGTR01000004.1"/>
</dbReference>
<dbReference type="Proteomes" id="UP000246352">
    <property type="component" value="Unassembled WGS sequence"/>
</dbReference>
<gene>
    <name evidence="10" type="ORF">DFR52_104253</name>
</gene>
<dbReference type="GO" id="GO:0071972">
    <property type="term" value="F:peptidoglycan L,D-transpeptidase activity"/>
    <property type="evidence" value="ECO:0007669"/>
    <property type="project" value="TreeGrafter"/>
</dbReference>
<feature type="signal peptide" evidence="8">
    <location>
        <begin position="1"/>
        <end position="24"/>
    </location>
</feature>
<dbReference type="GO" id="GO:0008360">
    <property type="term" value="P:regulation of cell shape"/>
    <property type="evidence" value="ECO:0007669"/>
    <property type="project" value="UniProtKB-UniRule"/>
</dbReference>
<dbReference type="SUPFAM" id="SSF141523">
    <property type="entry name" value="L,D-transpeptidase catalytic domain-like"/>
    <property type="match status" value="1"/>
</dbReference>
<evidence type="ECO:0000256" key="2">
    <source>
        <dbReference type="ARBA" id="ARBA00005992"/>
    </source>
</evidence>
<sequence>MRSFVLAGALALGLLPILGAPTLAANLVAKIDISTQTMVVSHNGAVKYRWKVSTGRSGYGTPSGSWSAKWLSKNHRSRKYNNAPMPYAVFFNGGYAVHGTNDLKRLGRPASHGCVRLDPRNAAVFFSMVQKTGNANTRIVISR</sequence>
<dbReference type="EMBL" id="QGTR01000004">
    <property type="protein sequence ID" value="PWV98962.1"/>
    <property type="molecule type" value="Genomic_DNA"/>
</dbReference>
<dbReference type="Gene3D" id="2.40.440.10">
    <property type="entry name" value="L,D-transpeptidase catalytic domain-like"/>
    <property type="match status" value="1"/>
</dbReference>
<comment type="caution">
    <text evidence="10">The sequence shown here is derived from an EMBL/GenBank/DDBJ whole genome shotgun (WGS) entry which is preliminary data.</text>
</comment>
<dbReference type="GO" id="GO:0071555">
    <property type="term" value="P:cell wall organization"/>
    <property type="evidence" value="ECO:0007669"/>
    <property type="project" value="UniProtKB-UniRule"/>
</dbReference>
<dbReference type="UniPathway" id="UPA00219"/>
<evidence type="ECO:0000256" key="1">
    <source>
        <dbReference type="ARBA" id="ARBA00004752"/>
    </source>
</evidence>
<name>A0A317PHA2_9HYPH</name>